<evidence type="ECO:0000313" key="14">
    <source>
        <dbReference type="EMBL" id="SPC37558.1"/>
    </source>
</evidence>
<evidence type="ECO:0000256" key="4">
    <source>
        <dbReference type="ARBA" id="ARBA00022475"/>
    </source>
</evidence>
<keyword evidence="9 10" id="KW-0131">Cell cycle</keyword>
<feature type="transmembrane region" description="Helical" evidence="11">
    <location>
        <begin position="266"/>
        <end position="289"/>
    </location>
</feature>
<dbReference type="GO" id="GO:0051301">
    <property type="term" value="P:cell division"/>
    <property type="evidence" value="ECO:0007669"/>
    <property type="project" value="UniProtKB-KW"/>
</dbReference>
<sequence length="297" mass="33358">MAMKTRTIKRHLDDSFKSLRRNGWMSVAAVSAVTVTLLLVGIFFAMIFNFNKISKDIENDVHVRVMIERGTTTKQKDQLQKKLEKMASVKDVTYSSRKKELNKVVGSYGQSFKMFTGDDNPLYDVYTVSTTKPTQTIKVAKKAKQLKHVYDATYGGNNAKKLFSVMSGVRRWGIGFTILLLFVAVFLISNTIRITILSRRDEIGIMRLVGATNSYIRWPFLLEGAWTGLLGVVIPILVVDIGYGWVYRHMAISMASAGYSLLKPGMFLFELDLTMAVIGIVIGALGSVISMRRFLKI</sequence>
<comment type="similarity">
    <text evidence="2 10">Belongs to the ABC-4 integral membrane protein family. FtsX subfamily.</text>
</comment>
<evidence type="ECO:0000259" key="12">
    <source>
        <dbReference type="Pfam" id="PF02687"/>
    </source>
</evidence>
<name>A0A2N9DU64_9LACO</name>
<dbReference type="Pfam" id="PF02687">
    <property type="entry name" value="FtsX"/>
    <property type="match status" value="1"/>
</dbReference>
<comment type="subcellular location">
    <subcellularLocation>
        <location evidence="1">Cell membrane</location>
        <topology evidence="1">Multi-pass membrane protein</topology>
    </subcellularLocation>
</comment>
<organism evidence="14 15">
    <name type="scientific">Latilactobacillus fuchuensis</name>
    <dbReference type="NCBI Taxonomy" id="164393"/>
    <lineage>
        <taxon>Bacteria</taxon>
        <taxon>Bacillati</taxon>
        <taxon>Bacillota</taxon>
        <taxon>Bacilli</taxon>
        <taxon>Lactobacillales</taxon>
        <taxon>Lactobacillaceae</taxon>
        <taxon>Latilactobacillus</taxon>
    </lineage>
</organism>
<keyword evidence="15" id="KW-1185">Reference proteome</keyword>
<keyword evidence="5 10" id="KW-0132">Cell division</keyword>
<dbReference type="PANTHER" id="PTHR47755">
    <property type="entry name" value="CELL DIVISION PROTEIN FTSX"/>
    <property type="match status" value="1"/>
</dbReference>
<keyword evidence="8 10" id="KW-0472">Membrane</keyword>
<comment type="caution">
    <text evidence="14">The sequence shown here is derived from an EMBL/GenBank/DDBJ whole genome shotgun (WGS) entry which is preliminary data.</text>
</comment>
<keyword evidence="4 10" id="KW-1003">Cell membrane</keyword>
<dbReference type="EMBL" id="OGVC01000009">
    <property type="protein sequence ID" value="SPC37558.1"/>
    <property type="molecule type" value="Genomic_DNA"/>
</dbReference>
<dbReference type="Proteomes" id="UP000238739">
    <property type="component" value="Unassembled WGS sequence"/>
</dbReference>
<dbReference type="InterPro" id="IPR004513">
    <property type="entry name" value="FtsX"/>
</dbReference>
<reference evidence="14" key="1">
    <citation type="submission" date="2018-01" db="EMBL/GenBank/DDBJ databases">
        <authorList>
            <person name="Chaillou S."/>
        </authorList>
    </citation>
    <scope>NUCLEOTIDE SEQUENCE [LARGE SCALE GENOMIC DNA]</scope>
    <source>
        <strain evidence="14">MFPC41A2801</strain>
    </source>
</reference>
<protein>
    <recommendedName>
        <fullName evidence="3 10">Cell division protein FtsX</fullName>
    </recommendedName>
</protein>
<feature type="transmembrane region" description="Helical" evidence="11">
    <location>
        <begin position="24"/>
        <end position="48"/>
    </location>
</feature>
<evidence type="ECO:0000256" key="3">
    <source>
        <dbReference type="ARBA" id="ARBA00021907"/>
    </source>
</evidence>
<evidence type="ECO:0000256" key="9">
    <source>
        <dbReference type="ARBA" id="ARBA00023306"/>
    </source>
</evidence>
<evidence type="ECO:0000256" key="2">
    <source>
        <dbReference type="ARBA" id="ARBA00007379"/>
    </source>
</evidence>
<feature type="domain" description="ABC3 transporter permease C-terminal" evidence="12">
    <location>
        <begin position="175"/>
        <end position="296"/>
    </location>
</feature>
<dbReference type="NCBIfam" id="NF038347">
    <property type="entry name" value="FtsX_Gpos"/>
    <property type="match status" value="1"/>
</dbReference>
<keyword evidence="6 11" id="KW-0812">Transmembrane</keyword>
<proteinExistence type="inferred from homology"/>
<evidence type="ECO:0000256" key="6">
    <source>
        <dbReference type="ARBA" id="ARBA00022692"/>
    </source>
</evidence>
<gene>
    <name evidence="14" type="primary">ftsX</name>
    <name evidence="14" type="ORF">LFUMFP_170024</name>
</gene>
<evidence type="ECO:0000256" key="1">
    <source>
        <dbReference type="ARBA" id="ARBA00004651"/>
    </source>
</evidence>
<evidence type="ECO:0000256" key="8">
    <source>
        <dbReference type="ARBA" id="ARBA00023136"/>
    </source>
</evidence>
<dbReference type="Pfam" id="PF18075">
    <property type="entry name" value="FtsX_ECD"/>
    <property type="match status" value="1"/>
</dbReference>
<dbReference type="GO" id="GO:0005886">
    <property type="term" value="C:plasma membrane"/>
    <property type="evidence" value="ECO:0007669"/>
    <property type="project" value="UniProtKB-SubCell"/>
</dbReference>
<evidence type="ECO:0000256" key="5">
    <source>
        <dbReference type="ARBA" id="ARBA00022618"/>
    </source>
</evidence>
<feature type="domain" description="FtsX extracellular" evidence="13">
    <location>
        <begin position="61"/>
        <end position="150"/>
    </location>
</feature>
<evidence type="ECO:0000259" key="13">
    <source>
        <dbReference type="Pfam" id="PF18075"/>
    </source>
</evidence>
<dbReference type="PIRSF" id="PIRSF003097">
    <property type="entry name" value="FtsX"/>
    <property type="match status" value="1"/>
</dbReference>
<dbReference type="InterPro" id="IPR003838">
    <property type="entry name" value="ABC3_permease_C"/>
</dbReference>
<dbReference type="AlphaFoldDB" id="A0A2N9DU64"/>
<dbReference type="InterPro" id="IPR058204">
    <property type="entry name" value="FtsX_firmicutes-type"/>
</dbReference>
<keyword evidence="7 11" id="KW-1133">Transmembrane helix</keyword>
<accession>A0A2N9DU64</accession>
<feature type="transmembrane region" description="Helical" evidence="11">
    <location>
        <begin position="172"/>
        <end position="197"/>
    </location>
</feature>
<evidence type="ECO:0000256" key="11">
    <source>
        <dbReference type="SAM" id="Phobius"/>
    </source>
</evidence>
<dbReference type="Gene3D" id="3.30.70.3040">
    <property type="match status" value="1"/>
</dbReference>
<evidence type="ECO:0000256" key="10">
    <source>
        <dbReference type="PIRNR" id="PIRNR003097"/>
    </source>
</evidence>
<evidence type="ECO:0000313" key="15">
    <source>
        <dbReference type="Proteomes" id="UP000238739"/>
    </source>
</evidence>
<dbReference type="InterPro" id="IPR040690">
    <property type="entry name" value="FtsX_ECD"/>
</dbReference>
<feature type="transmembrane region" description="Helical" evidence="11">
    <location>
        <begin position="218"/>
        <end position="246"/>
    </location>
</feature>
<comment type="function">
    <text evidence="10">Part of the ABC transporter FtsEX involved in asymmetric cellular division facilitating the initiation of sporulation.</text>
</comment>
<evidence type="ECO:0000256" key="7">
    <source>
        <dbReference type="ARBA" id="ARBA00022989"/>
    </source>
</evidence>
<dbReference type="PANTHER" id="PTHR47755:SF1">
    <property type="entry name" value="CELL DIVISION PROTEIN FTSX"/>
    <property type="match status" value="1"/>
</dbReference>